<keyword evidence="3" id="KW-1185">Reference proteome</keyword>
<organism evidence="2 3">
    <name type="scientific">Inhella proteolytica</name>
    <dbReference type="NCBI Taxonomy" id="2795029"/>
    <lineage>
        <taxon>Bacteria</taxon>
        <taxon>Pseudomonadati</taxon>
        <taxon>Pseudomonadota</taxon>
        <taxon>Betaproteobacteria</taxon>
        <taxon>Burkholderiales</taxon>
        <taxon>Sphaerotilaceae</taxon>
        <taxon>Inhella</taxon>
    </lineage>
</organism>
<feature type="signal peptide" evidence="1">
    <location>
        <begin position="1"/>
        <end position="21"/>
    </location>
</feature>
<dbReference type="Proteomes" id="UP000613266">
    <property type="component" value="Unassembled WGS sequence"/>
</dbReference>
<dbReference type="AlphaFoldDB" id="A0A931NK33"/>
<reference evidence="2" key="1">
    <citation type="submission" date="2020-12" db="EMBL/GenBank/DDBJ databases">
        <title>The genome sequence of Inhella sp. 1Y17.</title>
        <authorList>
            <person name="Liu Y."/>
        </authorList>
    </citation>
    <scope>NUCLEOTIDE SEQUENCE</scope>
    <source>
        <strain evidence="2">1Y17</strain>
    </source>
</reference>
<protein>
    <submittedName>
        <fullName evidence="2">Uncharacterized protein</fullName>
    </submittedName>
</protein>
<dbReference type="EMBL" id="JAEDAK010000026">
    <property type="protein sequence ID" value="MBH9579589.1"/>
    <property type="molecule type" value="Genomic_DNA"/>
</dbReference>
<comment type="caution">
    <text evidence="2">The sequence shown here is derived from an EMBL/GenBank/DDBJ whole genome shotgun (WGS) entry which is preliminary data.</text>
</comment>
<feature type="chain" id="PRO_5036943607" evidence="1">
    <location>
        <begin position="22"/>
        <end position="176"/>
    </location>
</feature>
<proteinExistence type="predicted"/>
<evidence type="ECO:0000313" key="2">
    <source>
        <dbReference type="EMBL" id="MBH9579589.1"/>
    </source>
</evidence>
<name>A0A931NK33_9BURK</name>
<keyword evidence="1" id="KW-0732">Signal</keyword>
<accession>A0A931NK33</accession>
<sequence>MSHSKLLFLLLAGSLLGSAQAQEGQLGGFKAGIELREQATQKELGLPLYPGAQPQRDDAKDKGAVTLGLWGGAFGLHLAVGKYASADRFDEVARYYRVAMAAYGPVLECRPENSGAKAPKPAAKGGEEALSCQDAEPGAGGLVLKVGKPKDQRVVALQTKGAQVHFQLVRIEARGT</sequence>
<evidence type="ECO:0000256" key="1">
    <source>
        <dbReference type="SAM" id="SignalP"/>
    </source>
</evidence>
<evidence type="ECO:0000313" key="3">
    <source>
        <dbReference type="Proteomes" id="UP000613266"/>
    </source>
</evidence>
<dbReference type="RefSeq" id="WP_198113537.1">
    <property type="nucleotide sequence ID" value="NZ_JAEDAK010000026.1"/>
</dbReference>
<gene>
    <name evidence="2" type="ORF">I7X39_22060</name>
</gene>